<reference evidence="2" key="1">
    <citation type="submission" date="2023-04" db="EMBL/GenBank/DDBJ databases">
        <authorList>
            <person name="Vijverberg K."/>
            <person name="Xiong W."/>
            <person name="Schranz E."/>
        </authorList>
    </citation>
    <scope>NUCLEOTIDE SEQUENCE</scope>
</reference>
<protein>
    <submittedName>
        <fullName evidence="2">Uncharacterized protein</fullName>
    </submittedName>
</protein>
<dbReference type="Proteomes" id="UP001177003">
    <property type="component" value="Chromosome 0"/>
</dbReference>
<feature type="transmembrane region" description="Helical" evidence="1">
    <location>
        <begin position="12"/>
        <end position="33"/>
    </location>
</feature>
<dbReference type="EMBL" id="OX465086">
    <property type="protein sequence ID" value="CAI9261112.1"/>
    <property type="molecule type" value="Genomic_DNA"/>
</dbReference>
<evidence type="ECO:0000313" key="2">
    <source>
        <dbReference type="EMBL" id="CAI9261112.1"/>
    </source>
</evidence>
<organism evidence="2 3">
    <name type="scientific">Lactuca saligna</name>
    <name type="common">Willowleaf lettuce</name>
    <dbReference type="NCBI Taxonomy" id="75948"/>
    <lineage>
        <taxon>Eukaryota</taxon>
        <taxon>Viridiplantae</taxon>
        <taxon>Streptophyta</taxon>
        <taxon>Embryophyta</taxon>
        <taxon>Tracheophyta</taxon>
        <taxon>Spermatophyta</taxon>
        <taxon>Magnoliopsida</taxon>
        <taxon>eudicotyledons</taxon>
        <taxon>Gunneridae</taxon>
        <taxon>Pentapetalae</taxon>
        <taxon>asterids</taxon>
        <taxon>campanulids</taxon>
        <taxon>Asterales</taxon>
        <taxon>Asteraceae</taxon>
        <taxon>Cichorioideae</taxon>
        <taxon>Cichorieae</taxon>
        <taxon>Lactucinae</taxon>
        <taxon>Lactuca</taxon>
    </lineage>
</organism>
<sequence length="128" mass="14938">MFSKPKRKFRFLSPILELSFYIVLFLHPAWLWIPGMVSQPCELLTLEPTRVVETLKNLTTRFRDYRVVEVVNLLSTANDGTMMHLYTQLLNLLDVIIDYAESKQVPAPEELHVQISTTEKRERLFLSG</sequence>
<accession>A0AA35VE32</accession>
<keyword evidence="1" id="KW-0812">Transmembrane</keyword>
<keyword evidence="1" id="KW-0472">Membrane</keyword>
<keyword evidence="3" id="KW-1185">Reference proteome</keyword>
<keyword evidence="1" id="KW-1133">Transmembrane helix</keyword>
<gene>
    <name evidence="2" type="ORF">LSALG_LOCUS1913</name>
</gene>
<dbReference type="AlphaFoldDB" id="A0AA35VE32"/>
<proteinExistence type="predicted"/>
<evidence type="ECO:0000313" key="3">
    <source>
        <dbReference type="Proteomes" id="UP001177003"/>
    </source>
</evidence>
<name>A0AA35VE32_LACSI</name>
<evidence type="ECO:0000256" key="1">
    <source>
        <dbReference type="SAM" id="Phobius"/>
    </source>
</evidence>